<evidence type="ECO:0000256" key="1">
    <source>
        <dbReference type="SAM" id="MobiDB-lite"/>
    </source>
</evidence>
<dbReference type="EMBL" id="AP028056">
    <property type="protein sequence ID" value="BEH01070.1"/>
    <property type="molecule type" value="Genomic_DNA"/>
</dbReference>
<sequence>MWGLRDGGELAGPECPVHVEVSGVSGGDVHTEVGEGGFVVGAFRQFMPIHNIIDLLQHSEDAWAVEEEEVEINGEDLSVTGKPYDSETETGPCRDVHDLRDPVVPELVKTLRGIIIVESAPIDDLDGVRGGFNRALDSVIR</sequence>
<name>A0AAN0KA77_9ACTN</name>
<keyword evidence="3" id="KW-1185">Reference proteome</keyword>
<proteinExistence type="predicted"/>
<evidence type="ECO:0000313" key="3">
    <source>
        <dbReference type="Proteomes" id="UP001431656"/>
    </source>
</evidence>
<dbReference type="KEGG" id="broo:brsh051_03510"/>
<accession>A0AAN0KA77</accession>
<gene>
    <name evidence="2" type="ORF">brsh051_03510</name>
</gene>
<protein>
    <submittedName>
        <fullName evidence="2">Uncharacterized protein</fullName>
    </submittedName>
</protein>
<reference evidence="2" key="1">
    <citation type="journal article" date="2024" name="Int. J. Syst. Evol. Microbiol.">
        <title>Brooklawnia propionicigenes sp. nov., a facultatively anaerobic, propionate-producing bacterium isolated from a methanogenic reactor treating waste from cattle farms.</title>
        <authorList>
            <person name="Akita Y."/>
            <person name="Ueki A."/>
            <person name="Tonouchi A."/>
            <person name="Sugawara Y."/>
            <person name="Honma S."/>
            <person name="Kaku N."/>
            <person name="Ueki K."/>
        </authorList>
    </citation>
    <scope>NUCLEOTIDE SEQUENCE</scope>
    <source>
        <strain evidence="2">SH051</strain>
    </source>
</reference>
<evidence type="ECO:0000313" key="2">
    <source>
        <dbReference type="EMBL" id="BEH01070.1"/>
    </source>
</evidence>
<dbReference type="AlphaFoldDB" id="A0AAN0KA77"/>
<organism evidence="2 3">
    <name type="scientific">Brooklawnia propionicigenes</name>
    <dbReference type="NCBI Taxonomy" id="3041175"/>
    <lineage>
        <taxon>Bacteria</taxon>
        <taxon>Bacillati</taxon>
        <taxon>Actinomycetota</taxon>
        <taxon>Actinomycetes</taxon>
        <taxon>Propionibacteriales</taxon>
        <taxon>Propionibacteriaceae</taxon>
        <taxon>Brooklawnia</taxon>
    </lineage>
</organism>
<feature type="region of interest" description="Disordered" evidence="1">
    <location>
        <begin position="74"/>
        <end position="98"/>
    </location>
</feature>
<dbReference type="Proteomes" id="UP001431656">
    <property type="component" value="Chromosome"/>
</dbReference>